<dbReference type="RefSeq" id="WP_220782935.1">
    <property type="nucleotide sequence ID" value="NZ_BPEY01000106.1"/>
</dbReference>
<name>A0ABQ4PQG3_9GAMM</name>
<dbReference type="Proteomes" id="UP000887104">
    <property type="component" value="Unassembled WGS sequence"/>
</dbReference>
<evidence type="ECO:0008006" key="4">
    <source>
        <dbReference type="Google" id="ProtNLM"/>
    </source>
</evidence>
<proteinExistence type="predicted"/>
<dbReference type="NCBIfam" id="TIGR02742">
    <property type="entry name" value="TrbC_Ftype"/>
    <property type="match status" value="1"/>
</dbReference>
<keyword evidence="1" id="KW-0732">Signal</keyword>
<evidence type="ECO:0000313" key="2">
    <source>
        <dbReference type="EMBL" id="GIU51130.1"/>
    </source>
</evidence>
<gene>
    <name evidence="2" type="ORF">TUM4438_39640</name>
</gene>
<comment type="caution">
    <text evidence="2">The sequence shown here is derived from an EMBL/GenBank/DDBJ whole genome shotgun (WGS) entry which is preliminary data.</text>
</comment>
<dbReference type="InterPro" id="IPR014113">
    <property type="entry name" value="T4SS_TrbC_subgr"/>
</dbReference>
<organism evidence="2 3">
    <name type="scientific">Shewanella sairae</name>
    <dbReference type="NCBI Taxonomy" id="190310"/>
    <lineage>
        <taxon>Bacteria</taxon>
        <taxon>Pseudomonadati</taxon>
        <taxon>Pseudomonadota</taxon>
        <taxon>Gammaproteobacteria</taxon>
        <taxon>Alteromonadales</taxon>
        <taxon>Shewanellaceae</taxon>
        <taxon>Shewanella</taxon>
    </lineage>
</organism>
<dbReference type="EMBL" id="BPEY01000106">
    <property type="protein sequence ID" value="GIU51130.1"/>
    <property type="molecule type" value="Genomic_DNA"/>
</dbReference>
<accession>A0ABQ4PQG3</accession>
<feature type="chain" id="PRO_5046537106" description="Type-F conjugative transfer system pilin assembly protein TrbC" evidence="1">
    <location>
        <begin position="24"/>
        <end position="214"/>
    </location>
</feature>
<dbReference type="Pfam" id="PF09673">
    <property type="entry name" value="TrbC_Ftype"/>
    <property type="match status" value="1"/>
</dbReference>
<keyword evidence="3" id="KW-1185">Reference proteome</keyword>
<feature type="signal peptide" evidence="1">
    <location>
        <begin position="1"/>
        <end position="23"/>
    </location>
</feature>
<dbReference type="InterPro" id="IPR019106">
    <property type="entry name" value="T4SS_TrbC"/>
</dbReference>
<protein>
    <recommendedName>
        <fullName evidence="4">Type-F conjugative transfer system pilin assembly protein TrbC</fullName>
    </recommendedName>
</protein>
<sequence>MKRHTLYCMALLTALPFSLSASGWSTDELKQLQQLQNNVAKPALSTEQLHEQSKQWQTLSQNLQRKAMEGIERQAKNPKADASGVMIFASLGMPDNSLRQLLTQAADFNIPVVIRGLWQNDFAQTATKVQTLITPKDGEPIMGGVEINPVWFKQFDITRVPAFVVINEDKCRGKPPCHPDDFDVLYGNISVYDALDILQREGTHHAIAKQVATR</sequence>
<reference evidence="2" key="1">
    <citation type="submission" date="2021-05" db="EMBL/GenBank/DDBJ databases">
        <title>Molecular characterization for Shewanella algae harboring chromosomal blaOXA-55-like strains isolated from clinical and environment sample.</title>
        <authorList>
            <person name="Ohama Y."/>
            <person name="Aoki K."/>
            <person name="Harada S."/>
            <person name="Moriya K."/>
            <person name="Ishii Y."/>
            <person name="Tateda K."/>
        </authorList>
    </citation>
    <scope>NUCLEOTIDE SEQUENCE</scope>
    <source>
        <strain evidence="2">JCM 11563</strain>
    </source>
</reference>
<evidence type="ECO:0000256" key="1">
    <source>
        <dbReference type="SAM" id="SignalP"/>
    </source>
</evidence>
<evidence type="ECO:0000313" key="3">
    <source>
        <dbReference type="Proteomes" id="UP000887104"/>
    </source>
</evidence>